<proteinExistence type="predicted"/>
<dbReference type="EMBL" id="GDID01006223">
    <property type="protein sequence ID" value="JAP90383.1"/>
    <property type="molecule type" value="Transcribed_RNA"/>
</dbReference>
<evidence type="ECO:0008006" key="3">
    <source>
        <dbReference type="Google" id="ProtNLM"/>
    </source>
</evidence>
<name>A0A146K0I0_9EUKA</name>
<sequence length="967" mass="112818">LEYSHTTIEQIIFITNNIMKTDKVQIQCVNEIIVFVKSIYIKEQYVGCIYQIYNYYTTWFLDNVLWPDSQSEQQLNLIQNQLSISILNPSSQYYPILGNSVSYVPLTLNSKINTKKDSIQIRRKSEIDVIFVSSTPIFIYQHYLNAQIRKLTSDYEIFQQISENQFLIKLRKEKSQCWESQSNSFYKEDYFSKSYINTTSTPTIYRQADCMVIDGMLCVSQSKQVQQEKINEEYQNSFKTNDSFCKILYKTNRTFYTHIQAEQIEVLLNELKTIGNITEQMNVIRAAVDSLNNPQDDQFMNIINNYLDKYQLDKDLSINNNLLKIENWIMVWNGTSFTKVENFSEPITEKIYCKNLMIILKAIKNVLTSFKEQSEILDQYLTEHQDVSNVFLGYTGSGSNINHITNYVNLMCQQLQNNDQSKKMFQFFKSMAYFVDYRQYIISTSNNTTIINRIFKSQLKATNFMRIKQFRIHFFDQIYVTKQLIGKNRNILQSQQTNGLLTIQLSPETSIQFLESLPPTDIMVLNSFCDVIIVKTNLSKDENILLKKSFQEQLIKIGYLNKSIINITSDLQVIHYYLNDDFWINAFQNSINGMFTLLINADKTNYKQVATKQNDDYAFQYQKTIINQYSDEFVTNCTLILKQFSVISGFVLKFDGCLLLNYSAEAASKFIDKDSTELKKLQNTLHSNVSIFIENAFESIGGLSQSMLTDFQADNHTQSSPAAVIIMLMIPLLVIAILLQRKNKQKYNKFKKHKFPLKVQVTNKTEQKFVNQRSFAENEDQFELKINKSIKKFTTGFPLFQNDMRRAQNSRSEQVQSFQSTKNVIQLLKPTEANQQYDLSFKQFVQPQQYAIFLNNLRNAQPKMNSLLEVNEKAFVVYKVEPSTVKIVPFRIVKVYKSHHGSSSQFQSTVVSRNQEIHVGDDIPAIFDDMNMFISRELITPHQVAELDIKEFEAILRIKELLKLSME</sequence>
<feature type="transmembrane region" description="Helical" evidence="1">
    <location>
        <begin position="722"/>
        <end position="739"/>
    </location>
</feature>
<protein>
    <recommendedName>
        <fullName evidence="3">Transmembrane protein</fullName>
    </recommendedName>
</protein>
<evidence type="ECO:0000313" key="2">
    <source>
        <dbReference type="EMBL" id="JAP90383.1"/>
    </source>
</evidence>
<evidence type="ECO:0000256" key="1">
    <source>
        <dbReference type="SAM" id="Phobius"/>
    </source>
</evidence>
<dbReference type="AlphaFoldDB" id="A0A146K0I0"/>
<reference evidence="2" key="1">
    <citation type="submission" date="2015-07" db="EMBL/GenBank/DDBJ databases">
        <title>Adaptation to a free-living lifestyle via gene acquisitions in the diplomonad Trepomonas sp. PC1.</title>
        <authorList>
            <person name="Xu F."/>
            <person name="Jerlstrom-Hultqvist J."/>
            <person name="Kolisko M."/>
            <person name="Simpson A.G.B."/>
            <person name="Roger A.J."/>
            <person name="Svard S.G."/>
            <person name="Andersson J.O."/>
        </authorList>
    </citation>
    <scope>NUCLEOTIDE SEQUENCE</scope>
    <source>
        <strain evidence="2">PC1</strain>
    </source>
</reference>
<keyword evidence="1" id="KW-0472">Membrane</keyword>
<keyword evidence="1" id="KW-1133">Transmembrane helix</keyword>
<organism evidence="2">
    <name type="scientific">Trepomonas sp. PC1</name>
    <dbReference type="NCBI Taxonomy" id="1076344"/>
    <lineage>
        <taxon>Eukaryota</taxon>
        <taxon>Metamonada</taxon>
        <taxon>Diplomonadida</taxon>
        <taxon>Hexamitidae</taxon>
        <taxon>Hexamitinae</taxon>
        <taxon>Trepomonas</taxon>
    </lineage>
</organism>
<accession>A0A146K0I0</accession>
<gene>
    <name evidence="2" type="ORF">TPC1_30122</name>
</gene>
<feature type="non-terminal residue" evidence="2">
    <location>
        <position position="1"/>
    </location>
</feature>
<keyword evidence="1" id="KW-0812">Transmembrane</keyword>